<dbReference type="SUPFAM" id="SSF52467">
    <property type="entry name" value="DHS-like NAD/FAD-binding domain"/>
    <property type="match status" value="1"/>
</dbReference>
<dbReference type="InterPro" id="IPR012001">
    <property type="entry name" value="Thiamin_PyroP_enz_TPP-bd_dom"/>
</dbReference>
<evidence type="ECO:0000313" key="9">
    <source>
        <dbReference type="Proteomes" id="UP000285768"/>
    </source>
</evidence>
<evidence type="ECO:0000313" key="8">
    <source>
        <dbReference type="EMBL" id="QAB18618.1"/>
    </source>
</evidence>
<dbReference type="InterPro" id="IPR011766">
    <property type="entry name" value="TPP_enzyme_TPP-bd"/>
</dbReference>
<dbReference type="RefSeq" id="WP_128387422.1">
    <property type="nucleotide sequence ID" value="NZ_CP035037.1"/>
</dbReference>
<comment type="cofactor">
    <cofactor evidence="1">
        <name>thiamine diphosphate</name>
        <dbReference type="ChEBI" id="CHEBI:58937"/>
    </cofactor>
</comment>
<keyword evidence="3 4" id="KW-0786">Thiamine pyrophosphate</keyword>
<dbReference type="Proteomes" id="UP000285768">
    <property type="component" value="Chromosome"/>
</dbReference>
<evidence type="ECO:0000259" key="6">
    <source>
        <dbReference type="Pfam" id="PF02775"/>
    </source>
</evidence>
<gene>
    <name evidence="8" type="ORF">Leucomu_12490</name>
</gene>
<dbReference type="PANTHER" id="PTHR18968:SF13">
    <property type="entry name" value="ACETOLACTATE SYNTHASE CATALYTIC SUBUNIT, MITOCHONDRIAL"/>
    <property type="match status" value="1"/>
</dbReference>
<dbReference type="Pfam" id="PF00205">
    <property type="entry name" value="TPP_enzyme_M"/>
    <property type="match status" value="1"/>
</dbReference>
<dbReference type="InterPro" id="IPR012000">
    <property type="entry name" value="Thiamin_PyroP_enz_cen_dom"/>
</dbReference>
<dbReference type="SUPFAM" id="SSF52518">
    <property type="entry name" value="Thiamin diphosphate-binding fold (THDP-binding)"/>
    <property type="match status" value="2"/>
</dbReference>
<dbReference type="InterPro" id="IPR045229">
    <property type="entry name" value="TPP_enz"/>
</dbReference>
<accession>A0ABX5QHW5</accession>
<dbReference type="Gene3D" id="3.40.50.970">
    <property type="match status" value="2"/>
</dbReference>
<evidence type="ECO:0000256" key="3">
    <source>
        <dbReference type="ARBA" id="ARBA00023052"/>
    </source>
</evidence>
<proteinExistence type="inferred from homology"/>
<dbReference type="EMBL" id="CP035037">
    <property type="protein sequence ID" value="QAB18618.1"/>
    <property type="molecule type" value="Genomic_DNA"/>
</dbReference>
<evidence type="ECO:0000256" key="2">
    <source>
        <dbReference type="ARBA" id="ARBA00007812"/>
    </source>
</evidence>
<evidence type="ECO:0000256" key="4">
    <source>
        <dbReference type="RuleBase" id="RU362132"/>
    </source>
</evidence>
<dbReference type="InterPro" id="IPR029061">
    <property type="entry name" value="THDP-binding"/>
</dbReference>
<reference evidence="8 9" key="1">
    <citation type="submission" date="2019-01" db="EMBL/GenBank/DDBJ databases">
        <title>Leucobacter muris sp. nov. isolated from the nose of a laboratory mouse.</title>
        <authorList>
            <person name="Benga L."/>
            <person name="Sproeer C."/>
            <person name="Schumann P."/>
            <person name="Verbarg S."/>
            <person name="Bunk B."/>
            <person name="Engelhardt E."/>
            <person name="Benten P.M."/>
            <person name="Sager M."/>
        </authorList>
    </citation>
    <scope>NUCLEOTIDE SEQUENCE [LARGE SCALE GENOMIC DNA]</scope>
    <source>
        <strain evidence="8 9">DSM 101948</strain>
    </source>
</reference>
<name>A0ABX5QHW5_9MICO</name>
<dbReference type="CDD" id="cd07035">
    <property type="entry name" value="TPP_PYR_POX_like"/>
    <property type="match status" value="1"/>
</dbReference>
<protein>
    <submittedName>
        <fullName evidence="8">Acetolactate synthase catalytic subunit</fullName>
    </submittedName>
</protein>
<dbReference type="Pfam" id="PF02775">
    <property type="entry name" value="TPP_enzyme_C"/>
    <property type="match status" value="1"/>
</dbReference>
<feature type="domain" description="Thiamine pyrophosphate enzyme central" evidence="5">
    <location>
        <begin position="192"/>
        <end position="331"/>
    </location>
</feature>
<keyword evidence="9" id="KW-1185">Reference proteome</keyword>
<evidence type="ECO:0000259" key="7">
    <source>
        <dbReference type="Pfam" id="PF02776"/>
    </source>
</evidence>
<dbReference type="Pfam" id="PF02776">
    <property type="entry name" value="TPP_enzyme_N"/>
    <property type="match status" value="1"/>
</dbReference>
<feature type="domain" description="Thiamine pyrophosphate enzyme N-terminal TPP-binding" evidence="7">
    <location>
        <begin position="4"/>
        <end position="116"/>
    </location>
</feature>
<organism evidence="8 9">
    <name type="scientific">Leucobacter muris</name>
    <dbReference type="NCBI Taxonomy" id="1935379"/>
    <lineage>
        <taxon>Bacteria</taxon>
        <taxon>Bacillati</taxon>
        <taxon>Actinomycetota</taxon>
        <taxon>Actinomycetes</taxon>
        <taxon>Micrococcales</taxon>
        <taxon>Microbacteriaceae</taxon>
        <taxon>Leucobacter</taxon>
    </lineage>
</organism>
<evidence type="ECO:0000259" key="5">
    <source>
        <dbReference type="Pfam" id="PF00205"/>
    </source>
</evidence>
<sequence>MSQTVVQAIAKALVRHGVTEVFGQSLPSAFFLEAEKAGIRQVMYRTENAGGAMADGYARVSNRIGIIGAQNGPAATLLVPPMTEAMLSSVPMLAVVQDVPTPTRDRNAFQELDHHELYSGCSKWTRRVTDLSRVDDYLDMALTAATSGRPGPVVLLLPKDVMIADALPRPHARDASLGRFPLDRPRPDRAALAEAARLIAEADAPVLIAGGGVQRSVACDVLASLQDRASLPVATTNMGKGSVDERHPLSIGVIGNVMGRRSSTAFQRDLLASADVVVLAGNRTNENGTDGWSLVPPGARVIHLDIDGTEIGRTYEALRLVGDVRAGLEDLLEALDDDAWLERRSAARPAVEQRIAAAREAHREEFARLVDLDATPIRPERVMRELDERLADDTIVVADASYSTIWMNNYLTARRPGQQFLSPRGMAGLGWGFPMALGAKLARPGSEVVCISGDGGFGHVWQEIETAVREELPLTVLLLNNSILGFQKHSELVQFSETTSAIRFAEVDHAAIARACGAEGVRVSNPDEIGAALDAALGSGSVTVIEIITDSDAFPPVTAWEKRAEVLPAVGER</sequence>
<dbReference type="InterPro" id="IPR000399">
    <property type="entry name" value="TPP-bd_CS"/>
</dbReference>
<feature type="domain" description="Thiamine pyrophosphate enzyme TPP-binding" evidence="6">
    <location>
        <begin position="400"/>
        <end position="547"/>
    </location>
</feature>
<dbReference type="NCBIfam" id="NF004772">
    <property type="entry name" value="PRK06112.1"/>
    <property type="match status" value="1"/>
</dbReference>
<dbReference type="PROSITE" id="PS00187">
    <property type="entry name" value="TPP_ENZYMES"/>
    <property type="match status" value="1"/>
</dbReference>
<evidence type="ECO:0000256" key="1">
    <source>
        <dbReference type="ARBA" id="ARBA00001964"/>
    </source>
</evidence>
<dbReference type="InterPro" id="IPR029035">
    <property type="entry name" value="DHS-like_NAD/FAD-binding_dom"/>
</dbReference>
<dbReference type="CDD" id="cd00568">
    <property type="entry name" value="TPP_enzymes"/>
    <property type="match status" value="1"/>
</dbReference>
<dbReference type="PANTHER" id="PTHR18968">
    <property type="entry name" value="THIAMINE PYROPHOSPHATE ENZYMES"/>
    <property type="match status" value="1"/>
</dbReference>
<comment type="similarity">
    <text evidence="2 4">Belongs to the TPP enzyme family.</text>
</comment>
<dbReference type="Gene3D" id="3.40.50.1220">
    <property type="entry name" value="TPP-binding domain"/>
    <property type="match status" value="1"/>
</dbReference>